<reference evidence="2 3" key="1">
    <citation type="submission" date="2016-04" db="EMBL/GenBank/DDBJ databases">
        <title>Complete genome sequence of Bacillus oceanisediminis strain 2691.</title>
        <authorList>
            <person name="Jeong H."/>
            <person name="Kim H.J."/>
            <person name="Lee D.-W."/>
        </authorList>
    </citation>
    <scope>NUCLEOTIDE SEQUENCE [LARGE SCALE GENOMIC DNA]</scope>
    <source>
        <strain evidence="2 3">2691</strain>
    </source>
</reference>
<organism evidence="2 3">
    <name type="scientific">Cytobacillus oceanisediminis 2691</name>
    <dbReference type="NCBI Taxonomy" id="1196031"/>
    <lineage>
        <taxon>Bacteria</taxon>
        <taxon>Bacillati</taxon>
        <taxon>Bacillota</taxon>
        <taxon>Bacilli</taxon>
        <taxon>Bacillales</taxon>
        <taxon>Bacillaceae</taxon>
        <taxon>Cytobacillus</taxon>
    </lineage>
</organism>
<evidence type="ECO:0000313" key="3">
    <source>
        <dbReference type="Proteomes" id="UP000077856"/>
    </source>
</evidence>
<evidence type="ECO:0000256" key="1">
    <source>
        <dbReference type="SAM" id="Phobius"/>
    </source>
</evidence>
<sequence length="195" mass="21724">MIEGKKTMRKVFFILFALLLAGGSSSFATKWLELNPEMVESRSQVIVLGTYNFKSKQKSSKGNFYGRQFQVEKVYKGKATETITAGIDVYDKGWAEEYQQDGGKFLLFLEKTKEARFLVPVAGPNGMVQVQDGRILSGHEGFYGKILSGEARTPSRAESNNDGGHLLEALLFSLTGLITFLLIIRFLATEKAKSY</sequence>
<keyword evidence="1" id="KW-1133">Transmembrane helix</keyword>
<protein>
    <recommendedName>
        <fullName evidence="4">CbiN domain protein</fullName>
    </recommendedName>
</protein>
<evidence type="ECO:0000313" key="2">
    <source>
        <dbReference type="EMBL" id="AND38519.1"/>
    </source>
</evidence>
<dbReference type="Proteomes" id="UP000077856">
    <property type="component" value="Chromosome"/>
</dbReference>
<dbReference type="STRING" id="1196031.A361_05080"/>
<feature type="transmembrane region" description="Helical" evidence="1">
    <location>
        <begin position="169"/>
        <end position="188"/>
    </location>
</feature>
<proteinExistence type="predicted"/>
<dbReference type="KEGG" id="bon:A361_05080"/>
<evidence type="ECO:0008006" key="4">
    <source>
        <dbReference type="Google" id="ProtNLM"/>
    </source>
</evidence>
<keyword evidence="1" id="KW-0812">Transmembrane</keyword>
<dbReference type="EMBL" id="CP015506">
    <property type="protein sequence ID" value="AND38519.1"/>
    <property type="molecule type" value="Genomic_DNA"/>
</dbReference>
<keyword evidence="1" id="KW-0472">Membrane</keyword>
<accession>A0A160M7J9</accession>
<dbReference type="eggNOG" id="ENOG5030CVK">
    <property type="taxonomic scope" value="Bacteria"/>
</dbReference>
<gene>
    <name evidence="2" type="ORF">A361_05080</name>
</gene>
<dbReference type="AlphaFoldDB" id="A0A160M7J9"/>
<name>A0A160M7J9_9BACI</name>